<evidence type="ECO:0000313" key="14">
    <source>
        <dbReference type="EMBL" id="KAH3676390.1"/>
    </source>
</evidence>
<evidence type="ECO:0000256" key="6">
    <source>
        <dbReference type="ARBA" id="ARBA00022676"/>
    </source>
</evidence>
<gene>
    <name evidence="14" type="ORF">WICMUC_002021</name>
</gene>
<evidence type="ECO:0000256" key="3">
    <source>
        <dbReference type="ARBA" id="ARBA00011071"/>
    </source>
</evidence>
<proteinExistence type="inferred from homology"/>
<evidence type="ECO:0000256" key="11">
    <source>
        <dbReference type="ARBA" id="ARBA00023136"/>
    </source>
</evidence>
<keyword evidence="8 13" id="KW-0812">Transmembrane</keyword>
<organism evidence="14 15">
    <name type="scientific">Wickerhamomyces mucosus</name>
    <dbReference type="NCBI Taxonomy" id="1378264"/>
    <lineage>
        <taxon>Eukaryota</taxon>
        <taxon>Fungi</taxon>
        <taxon>Dikarya</taxon>
        <taxon>Ascomycota</taxon>
        <taxon>Saccharomycotina</taxon>
        <taxon>Saccharomycetes</taxon>
        <taxon>Phaffomycetales</taxon>
        <taxon>Wickerhamomycetaceae</taxon>
        <taxon>Wickerhamomyces</taxon>
    </lineage>
</organism>
<keyword evidence="9 13" id="KW-0256">Endoplasmic reticulum</keyword>
<feature type="transmembrane region" description="Helical" evidence="13">
    <location>
        <begin position="291"/>
        <end position="308"/>
    </location>
</feature>
<keyword evidence="5 13" id="KW-0337">GPI-anchor biosynthesis</keyword>
<comment type="subcellular location">
    <subcellularLocation>
        <location evidence="1 13">Endoplasmic reticulum membrane</location>
        <topology evidence="1 13">Multi-pass membrane protein</topology>
    </subcellularLocation>
</comment>
<feature type="transmembrane region" description="Helical" evidence="13">
    <location>
        <begin position="179"/>
        <end position="200"/>
    </location>
</feature>
<feature type="transmembrane region" description="Helical" evidence="13">
    <location>
        <begin position="94"/>
        <end position="116"/>
    </location>
</feature>
<accession>A0A9P8PRL5</accession>
<feature type="transmembrane region" description="Helical" evidence="13">
    <location>
        <begin position="20"/>
        <end position="43"/>
    </location>
</feature>
<dbReference type="Pfam" id="PF05007">
    <property type="entry name" value="Mannosyl_trans"/>
    <property type="match status" value="1"/>
</dbReference>
<evidence type="ECO:0000313" key="15">
    <source>
        <dbReference type="Proteomes" id="UP000769528"/>
    </source>
</evidence>
<dbReference type="InterPro" id="IPR007704">
    <property type="entry name" value="PIG-M"/>
</dbReference>
<name>A0A9P8PRL5_9ASCO</name>
<feature type="transmembrane region" description="Helical" evidence="13">
    <location>
        <begin position="128"/>
        <end position="145"/>
    </location>
</feature>
<comment type="pathway">
    <text evidence="2 13">Glycolipid biosynthesis; glycosylphosphatidylinositol-anchor biosynthesis.</text>
</comment>
<protein>
    <recommendedName>
        <fullName evidence="4 13">GPI mannosyltransferase 1</fullName>
        <ecNumber evidence="13">2.4.1.-</ecNumber>
    </recommendedName>
    <alternativeName>
        <fullName evidence="13">GPI mannosyltransferase I</fullName>
    </alternativeName>
</protein>
<feature type="transmembrane region" description="Helical" evidence="13">
    <location>
        <begin position="360"/>
        <end position="379"/>
    </location>
</feature>
<feature type="transmembrane region" description="Helical" evidence="13">
    <location>
        <begin position="264"/>
        <end position="285"/>
    </location>
</feature>
<evidence type="ECO:0000256" key="7">
    <source>
        <dbReference type="ARBA" id="ARBA00022679"/>
    </source>
</evidence>
<keyword evidence="11 13" id="KW-0472">Membrane</keyword>
<evidence type="ECO:0000256" key="5">
    <source>
        <dbReference type="ARBA" id="ARBA00022502"/>
    </source>
</evidence>
<comment type="caution">
    <text evidence="14">The sequence shown here is derived from an EMBL/GenBank/DDBJ whole genome shotgun (WGS) entry which is preliminary data.</text>
</comment>
<keyword evidence="10 13" id="KW-1133">Transmembrane helix</keyword>
<dbReference type="PANTHER" id="PTHR12886">
    <property type="entry name" value="PIG-M MANNOSYLTRANSFERASE"/>
    <property type="match status" value="1"/>
</dbReference>
<comment type="similarity">
    <text evidence="3 13">Belongs to the PIGM family.</text>
</comment>
<evidence type="ECO:0000256" key="13">
    <source>
        <dbReference type="RuleBase" id="RU365064"/>
    </source>
</evidence>
<feature type="transmembrane region" description="Helical" evidence="13">
    <location>
        <begin position="391"/>
        <end position="412"/>
    </location>
</feature>
<evidence type="ECO:0000256" key="10">
    <source>
        <dbReference type="ARBA" id="ARBA00022989"/>
    </source>
</evidence>
<dbReference type="Proteomes" id="UP000769528">
    <property type="component" value="Unassembled WGS sequence"/>
</dbReference>
<evidence type="ECO:0000256" key="9">
    <source>
        <dbReference type="ARBA" id="ARBA00022824"/>
    </source>
</evidence>
<dbReference type="PANTHER" id="PTHR12886:SF0">
    <property type="entry name" value="GPI MANNOSYLTRANSFERASE 1"/>
    <property type="match status" value="1"/>
</dbReference>
<keyword evidence="6 13" id="KW-0328">Glycosyltransferase</keyword>
<dbReference type="GO" id="GO:0051751">
    <property type="term" value="F:alpha-1,4-mannosyltransferase activity"/>
    <property type="evidence" value="ECO:0007669"/>
    <property type="project" value="InterPro"/>
</dbReference>
<dbReference type="GO" id="GO:0006506">
    <property type="term" value="P:GPI anchor biosynthetic process"/>
    <property type="evidence" value="ECO:0007669"/>
    <property type="project" value="UniProtKB-KW"/>
</dbReference>
<dbReference type="GO" id="GO:1990529">
    <property type="term" value="C:glycosylphosphatidylinositol-mannosyltransferase I complex"/>
    <property type="evidence" value="ECO:0007669"/>
    <property type="project" value="TreeGrafter"/>
</dbReference>
<feature type="transmembrane region" description="Helical" evidence="13">
    <location>
        <begin position="220"/>
        <end position="243"/>
    </location>
</feature>
<dbReference type="GO" id="GO:0004376">
    <property type="term" value="F:GPI mannosyltransferase activity"/>
    <property type="evidence" value="ECO:0007669"/>
    <property type="project" value="InterPro"/>
</dbReference>
<reference evidence="14" key="1">
    <citation type="journal article" date="2021" name="Open Biol.">
        <title>Shared evolutionary footprints suggest mitochondrial oxidative damage underlies multiple complex I losses in fungi.</title>
        <authorList>
            <person name="Schikora-Tamarit M.A."/>
            <person name="Marcet-Houben M."/>
            <person name="Nosek J."/>
            <person name="Gabaldon T."/>
        </authorList>
    </citation>
    <scope>NUCLEOTIDE SEQUENCE</scope>
    <source>
        <strain evidence="14">CBS6341</strain>
    </source>
</reference>
<dbReference type="OrthoDB" id="1741594at2759"/>
<evidence type="ECO:0000256" key="8">
    <source>
        <dbReference type="ARBA" id="ARBA00022692"/>
    </source>
</evidence>
<dbReference type="AlphaFoldDB" id="A0A9P8PRL5"/>
<evidence type="ECO:0000256" key="12">
    <source>
        <dbReference type="ARBA" id="ARBA00025399"/>
    </source>
</evidence>
<evidence type="ECO:0000256" key="2">
    <source>
        <dbReference type="ARBA" id="ARBA00004687"/>
    </source>
</evidence>
<dbReference type="EMBL" id="JAEUBF010000637">
    <property type="protein sequence ID" value="KAH3676390.1"/>
    <property type="molecule type" value="Genomic_DNA"/>
</dbReference>
<keyword evidence="15" id="KW-1185">Reference proteome</keyword>
<reference evidence="14" key="2">
    <citation type="submission" date="2021-01" db="EMBL/GenBank/DDBJ databases">
        <authorList>
            <person name="Schikora-Tamarit M.A."/>
        </authorList>
    </citation>
    <scope>NUCLEOTIDE SEQUENCE</scope>
    <source>
        <strain evidence="14">CBS6341</strain>
    </source>
</reference>
<dbReference type="GO" id="GO:0005789">
    <property type="term" value="C:endoplasmic reticulum membrane"/>
    <property type="evidence" value="ECO:0007669"/>
    <property type="project" value="UniProtKB-SubCell"/>
</dbReference>
<keyword evidence="7 13" id="KW-0808">Transferase</keyword>
<evidence type="ECO:0000256" key="1">
    <source>
        <dbReference type="ARBA" id="ARBA00004477"/>
    </source>
</evidence>
<evidence type="ECO:0000256" key="4">
    <source>
        <dbReference type="ARBA" id="ARBA00013797"/>
    </source>
</evidence>
<sequence length="424" mass="48561">MLSMFSSTSLASSSSSLPLLLSISNLIGASVSLRIGFFLFGLYQDKHMAVKYTDIDYLVFSDAASYVNYGQSPYLRETYRYTPLLSWLLVPNSFLDYSFGKILFIFSDLVTGLVIIDILKLMKLSEKKIVIMSSIWLLNPMVITISTRGSSESILTVFIMLSAYYILKRRIIFGGIMSGMAIHFKIYPVIYLPTIILFLSDYQSPLQFLKKPWLTVNKDTILFLIAAIISFSSLSILMYKIYGYEFLYHSYLYHFVRTDHRHNFSIYNISLYFTSAGLSGSSLWHLDFTKIAFIPQLLFSAFLIPIAFTKKSFINTLLLQTLIFVTFNKVMTSQYFIWYLIYLPIFLTRSELLRTKKLKGVLCLLLWVVSQGTWLYNAFNLEFLGISNFTPALLGSSVFFFLSNVYIIGVFIDSTNGLEITDGI</sequence>
<dbReference type="EC" id="2.4.1.-" evidence="13"/>
<comment type="function">
    <text evidence="12 13">Mannosyltransferase involved in glycosylphosphatidylinositol-anchor biosynthesis. Transfers the first alpha-1,4-mannose to GlcN-acyl-PI during GPI precursor assembly. Required for cell wall integrity.</text>
</comment>